<protein>
    <submittedName>
        <fullName evidence="2">Conjugative transfer signal peptidase TraF</fullName>
    </submittedName>
</protein>
<comment type="caution">
    <text evidence="2">The sequence shown here is derived from an EMBL/GenBank/DDBJ whole genome shotgun (WGS) entry which is preliminary data.</text>
</comment>
<dbReference type="Proteomes" id="UP000554342">
    <property type="component" value="Unassembled WGS sequence"/>
</dbReference>
<evidence type="ECO:0000259" key="1">
    <source>
        <dbReference type="Pfam" id="PF10502"/>
    </source>
</evidence>
<dbReference type="GO" id="GO:0006465">
    <property type="term" value="P:signal peptide processing"/>
    <property type="evidence" value="ECO:0007669"/>
    <property type="project" value="InterPro"/>
</dbReference>
<evidence type="ECO:0000313" key="3">
    <source>
        <dbReference type="Proteomes" id="UP000554342"/>
    </source>
</evidence>
<accession>A0A840Z1W9</accession>
<dbReference type="AlphaFoldDB" id="A0A840Z1W9"/>
<sequence>MKRRTILLAGTVAAAALLSAALPLSRILLWNATASVPTGLYHVRGTASLHVGERVAIDPPPRLRTYLAERGYLPSGVPLLKEVAALRGDSVCRHGLAITINGEEAGEARALDSRARPLPDWQGCRTIGANEIFVMNRSAPGSFDGRYFGPIARAHVIGRANPVWTDEAGNGEHVWFARPHLTPIPNTNPNDNKETKQ</sequence>
<feature type="domain" description="Peptidase S26" evidence="1">
    <location>
        <begin position="11"/>
        <end position="164"/>
    </location>
</feature>
<organism evidence="2 3">
    <name type="scientific">Stakelama sediminis</name>
    <dbReference type="NCBI Taxonomy" id="463200"/>
    <lineage>
        <taxon>Bacteria</taxon>
        <taxon>Pseudomonadati</taxon>
        <taxon>Pseudomonadota</taxon>
        <taxon>Alphaproteobacteria</taxon>
        <taxon>Sphingomonadales</taxon>
        <taxon>Sphingomonadaceae</taxon>
        <taxon>Stakelama</taxon>
    </lineage>
</organism>
<gene>
    <name evidence="2" type="ORF">FHR23_003093</name>
</gene>
<name>A0A840Z1W9_9SPHN</name>
<proteinExistence type="predicted"/>
<dbReference type="GO" id="GO:0004252">
    <property type="term" value="F:serine-type endopeptidase activity"/>
    <property type="evidence" value="ECO:0007669"/>
    <property type="project" value="InterPro"/>
</dbReference>
<dbReference type="Pfam" id="PF10502">
    <property type="entry name" value="Peptidase_S26"/>
    <property type="match status" value="1"/>
</dbReference>
<dbReference type="Gene3D" id="2.10.109.10">
    <property type="entry name" value="Umud Fragment, subunit A"/>
    <property type="match status" value="1"/>
</dbReference>
<reference evidence="2 3" key="1">
    <citation type="submission" date="2020-08" db="EMBL/GenBank/DDBJ databases">
        <title>Genomic Encyclopedia of Type Strains, Phase IV (KMG-IV): sequencing the most valuable type-strain genomes for metagenomic binning, comparative biology and taxonomic classification.</title>
        <authorList>
            <person name="Goeker M."/>
        </authorList>
    </citation>
    <scope>NUCLEOTIDE SEQUENCE [LARGE SCALE GENOMIC DNA]</scope>
    <source>
        <strain evidence="2 3">DSM 27203</strain>
    </source>
</reference>
<dbReference type="EMBL" id="JACIJI010000009">
    <property type="protein sequence ID" value="MBB5720131.1"/>
    <property type="molecule type" value="Genomic_DNA"/>
</dbReference>
<dbReference type="InterPro" id="IPR036286">
    <property type="entry name" value="LexA/Signal_pep-like_sf"/>
</dbReference>
<dbReference type="InterPro" id="IPR019533">
    <property type="entry name" value="Peptidase_S26"/>
</dbReference>
<dbReference type="RefSeq" id="WP_184005700.1">
    <property type="nucleotide sequence ID" value="NZ_BAABIF010000007.1"/>
</dbReference>
<dbReference type="SUPFAM" id="SSF51306">
    <property type="entry name" value="LexA/Signal peptidase"/>
    <property type="match status" value="1"/>
</dbReference>
<keyword evidence="3" id="KW-1185">Reference proteome</keyword>
<evidence type="ECO:0000313" key="2">
    <source>
        <dbReference type="EMBL" id="MBB5720131.1"/>
    </source>
</evidence>